<name>D9CGI4_9BACT</name>
<reference evidence="1" key="1">
    <citation type="journal article" date="2010" name="Environ. Microbiol.">
        <title>Metagenomic analyses of novel viruses and plasmids from a cultured environmental sample of hyperthermophilic neutrophiles.</title>
        <authorList>
            <person name="Garrett R.A."/>
            <person name="Prangishvili D."/>
            <person name="Shah S.A."/>
            <person name="Reuter M."/>
            <person name="Stetter K.O."/>
            <person name="Peng X."/>
        </authorList>
    </citation>
    <scope>NUCLEOTIDE SEQUENCE</scope>
    <source>
        <plasmid evidence="1">hyperthermophilic bacterial plasmid 1</plasmid>
    </source>
</reference>
<dbReference type="AlphaFoldDB" id="D9CGI4"/>
<organism evidence="1">
    <name type="scientific">bacterium enrichment culture clone 1(2010)</name>
    <dbReference type="NCBI Taxonomy" id="795322"/>
    <lineage>
        <taxon>Bacteria</taxon>
        <taxon>environmental samples</taxon>
    </lineage>
</organism>
<keyword evidence="1" id="KW-0614">Plasmid</keyword>
<proteinExistence type="predicted"/>
<accession>D9CGI4</accession>
<gene>
    <name evidence="1" type="ORF">pHB1_gp01</name>
</gene>
<sequence length="477" mass="51643">MQSISCASTRASTPFLDFPLPESPDSLSRFDRSGTPFGQVRYSKAALTGAAAAPADASTGGAAVGLGKNRDTPPCNPRQYRPYVRQATAQRLVSGYWSNEGKNLRGSSVAGCGRWKAYGSALIAQIVVEGGQARMSGHFICGCNWTCEMCARATVARNRSWLRGALFPALKEHGKSGSLVTLTLAHSYDVDWAIPVAALKAAYGLFDKRMAKVYKKAGSVGKFKAFEVTIGRNGIHPHFHILVTHDDDADLVAMEDAMREAWYKAVIEVGGRCSDRGFDFRPNRLNDYAAKIEASHELSSQSTKQGRKNGKSLSQTLDAAGRGDLKAGAEWQRAIEALGSTNRFHAGNLAKNLDILTPSEWDDGAGDVEEVGLDDPEQPLIIEYSFEDHLKATHPSLGRPGLAMILRAAARGGQAKVCLMVDALCRYSDSKRVPTWAPTSELSALDSEIINIAKLRPLAREEVGEYLRVTRVLAAVK</sequence>
<protein>
    <submittedName>
        <fullName evidence="1">Rep protein</fullName>
    </submittedName>
</protein>
<evidence type="ECO:0000313" key="1">
    <source>
        <dbReference type="EMBL" id="ADJ54338.1"/>
    </source>
</evidence>
<dbReference type="EMBL" id="GU722199">
    <property type="protein sequence ID" value="ADJ54338.1"/>
    <property type="molecule type" value="Genomic_DNA"/>
</dbReference>
<geneLocation type="plasmid" evidence="1">
    <name>hyperthermophilic bacterial plasmid 1</name>
</geneLocation>